<evidence type="ECO:0000313" key="2">
    <source>
        <dbReference type="Proteomes" id="UP000295788"/>
    </source>
</evidence>
<protein>
    <submittedName>
        <fullName evidence="1">ThiS family protein</fullName>
    </submittedName>
</protein>
<dbReference type="InterPro" id="IPR016155">
    <property type="entry name" value="Mopterin_synth/thiamin_S_b"/>
</dbReference>
<proteinExistence type="predicted"/>
<sequence length="72" mass="8090">MVVHIIANLPYLQHLNGKYRLEQSITVINWLEGLGVKWDVDALVILNGRISRGDEILQDQDQIQLLVPISGG</sequence>
<dbReference type="InterPro" id="IPR012675">
    <property type="entry name" value="Beta-grasp_dom_sf"/>
</dbReference>
<name>A0A4R3KIQ7_9BACI</name>
<dbReference type="Pfam" id="PF02597">
    <property type="entry name" value="ThiS"/>
    <property type="match status" value="1"/>
</dbReference>
<dbReference type="Gene3D" id="3.10.20.30">
    <property type="match status" value="1"/>
</dbReference>
<gene>
    <name evidence="1" type="ORF">EDD72_10692</name>
</gene>
<evidence type="ECO:0000313" key="1">
    <source>
        <dbReference type="EMBL" id="TCS83164.1"/>
    </source>
</evidence>
<dbReference type="AlphaFoldDB" id="A0A4R3KIQ7"/>
<accession>A0A4R3KIQ7</accession>
<dbReference type="OrthoDB" id="2972152at2"/>
<comment type="caution">
    <text evidence="1">The sequence shown here is derived from an EMBL/GenBank/DDBJ whole genome shotgun (WGS) entry which is preliminary data.</text>
</comment>
<dbReference type="SUPFAM" id="SSF54285">
    <property type="entry name" value="MoaD/ThiS"/>
    <property type="match status" value="1"/>
</dbReference>
<keyword evidence="2" id="KW-1185">Reference proteome</keyword>
<dbReference type="Proteomes" id="UP000295788">
    <property type="component" value="Unassembled WGS sequence"/>
</dbReference>
<dbReference type="InterPro" id="IPR003749">
    <property type="entry name" value="ThiS/MoaD-like"/>
</dbReference>
<dbReference type="EMBL" id="SMAB01000006">
    <property type="protein sequence ID" value="TCS83164.1"/>
    <property type="molecule type" value="Genomic_DNA"/>
</dbReference>
<organism evidence="1 2">
    <name type="scientific">Tepidibacillus fermentans</name>
    <dbReference type="NCBI Taxonomy" id="1281767"/>
    <lineage>
        <taxon>Bacteria</taxon>
        <taxon>Bacillati</taxon>
        <taxon>Bacillota</taxon>
        <taxon>Bacilli</taxon>
        <taxon>Bacillales</taxon>
        <taxon>Bacillaceae</taxon>
        <taxon>Tepidibacillus</taxon>
    </lineage>
</organism>
<dbReference type="RefSeq" id="WP_132768129.1">
    <property type="nucleotide sequence ID" value="NZ_SMAB01000006.1"/>
</dbReference>
<reference evidence="1 2" key="1">
    <citation type="submission" date="2019-03" db="EMBL/GenBank/DDBJ databases">
        <title>Genomic Encyclopedia of Type Strains, Phase IV (KMG-IV): sequencing the most valuable type-strain genomes for metagenomic binning, comparative biology and taxonomic classification.</title>
        <authorList>
            <person name="Goeker M."/>
        </authorList>
    </citation>
    <scope>NUCLEOTIDE SEQUENCE [LARGE SCALE GENOMIC DNA]</scope>
    <source>
        <strain evidence="1 2">DSM 23802</strain>
    </source>
</reference>